<name>A0A103Y9U6_CYNCS</name>
<dbReference type="GO" id="GO:0009733">
    <property type="term" value="P:response to auxin"/>
    <property type="evidence" value="ECO:0007669"/>
    <property type="project" value="InterPro"/>
</dbReference>
<evidence type="ECO:0000313" key="3">
    <source>
        <dbReference type="Proteomes" id="UP000243975"/>
    </source>
</evidence>
<dbReference type="PANTHER" id="PTHR31374:SF264">
    <property type="entry name" value="AUXIN-RESPONSIVE PROTEIN SAUR36-LIKE"/>
    <property type="match status" value="1"/>
</dbReference>
<dbReference type="AlphaFoldDB" id="A0A103Y9U6"/>
<dbReference type="Proteomes" id="UP000243975">
    <property type="component" value="Unassembled WGS sequence"/>
</dbReference>
<dbReference type="InterPro" id="IPR003676">
    <property type="entry name" value="SAUR_fam"/>
</dbReference>
<proteinExistence type="inferred from homology"/>
<dbReference type="EMBL" id="LEKV01001886">
    <property type="protein sequence ID" value="KVI05153.1"/>
    <property type="molecule type" value="Genomic_DNA"/>
</dbReference>
<reference evidence="2 3" key="1">
    <citation type="journal article" date="2016" name="Sci. Rep.">
        <title>The genome sequence of the outbreeding globe artichoke constructed de novo incorporating a phase-aware low-pass sequencing strategy of F1 progeny.</title>
        <authorList>
            <person name="Scaglione D."/>
            <person name="Reyes-Chin-Wo S."/>
            <person name="Acquadro A."/>
            <person name="Froenicke L."/>
            <person name="Portis E."/>
            <person name="Beitel C."/>
            <person name="Tirone M."/>
            <person name="Mauro R."/>
            <person name="Lo Monaco A."/>
            <person name="Mauromicale G."/>
            <person name="Faccioli P."/>
            <person name="Cattivelli L."/>
            <person name="Rieseberg L."/>
            <person name="Michelmore R."/>
            <person name="Lanteri S."/>
        </authorList>
    </citation>
    <scope>NUCLEOTIDE SEQUENCE [LARGE SCALE GENOMIC DNA]</scope>
    <source>
        <strain evidence="2">2C</strain>
    </source>
</reference>
<evidence type="ECO:0000256" key="1">
    <source>
        <dbReference type="ARBA" id="ARBA00006974"/>
    </source>
</evidence>
<dbReference type="PANTHER" id="PTHR31374">
    <property type="entry name" value="AUXIN-INDUCED PROTEIN-LIKE-RELATED"/>
    <property type="match status" value="1"/>
</dbReference>
<dbReference type="Pfam" id="PF02519">
    <property type="entry name" value="Auxin_inducible"/>
    <property type="match status" value="1"/>
</dbReference>
<dbReference type="Gramene" id="KVI05153">
    <property type="protein sequence ID" value="KVI05153"/>
    <property type="gene ID" value="Ccrd_016474"/>
</dbReference>
<evidence type="ECO:0000313" key="2">
    <source>
        <dbReference type="EMBL" id="KVI05153.1"/>
    </source>
</evidence>
<comment type="caution">
    <text evidence="2">The sequence shown here is derived from an EMBL/GenBank/DDBJ whole genome shotgun (WGS) entry which is preliminary data.</text>
</comment>
<dbReference type="OMA" id="FIVELEC"/>
<gene>
    <name evidence="2" type="ORF">Ccrd_016474</name>
</gene>
<organism evidence="2 3">
    <name type="scientific">Cynara cardunculus var. scolymus</name>
    <name type="common">Globe artichoke</name>
    <name type="synonym">Cynara scolymus</name>
    <dbReference type="NCBI Taxonomy" id="59895"/>
    <lineage>
        <taxon>Eukaryota</taxon>
        <taxon>Viridiplantae</taxon>
        <taxon>Streptophyta</taxon>
        <taxon>Embryophyta</taxon>
        <taxon>Tracheophyta</taxon>
        <taxon>Spermatophyta</taxon>
        <taxon>Magnoliopsida</taxon>
        <taxon>eudicotyledons</taxon>
        <taxon>Gunneridae</taxon>
        <taxon>Pentapetalae</taxon>
        <taxon>asterids</taxon>
        <taxon>campanulids</taxon>
        <taxon>Asterales</taxon>
        <taxon>Asteraceae</taxon>
        <taxon>Carduoideae</taxon>
        <taxon>Cardueae</taxon>
        <taxon>Carduinae</taxon>
        <taxon>Cynara</taxon>
    </lineage>
</organism>
<comment type="similarity">
    <text evidence="1">Belongs to the ARG7 family.</text>
</comment>
<sequence>MVKKLRIKRLFTRNVIDAVIPEDVKKGNFPVIAMDGYEKRRFVVPVSYLKRDSLVRLFERAAEEYGFNHEGVVVIPCRPTELERILSQQD</sequence>
<dbReference type="STRING" id="59895.A0A103Y9U6"/>
<protein>
    <submittedName>
        <fullName evidence="2">Auxin responsive SAUR protein</fullName>
    </submittedName>
</protein>
<accession>A0A103Y9U6</accession>
<keyword evidence="3" id="KW-1185">Reference proteome</keyword>